<organism evidence="2">
    <name type="scientific">marine sediment metagenome</name>
    <dbReference type="NCBI Taxonomy" id="412755"/>
    <lineage>
        <taxon>unclassified sequences</taxon>
        <taxon>metagenomes</taxon>
        <taxon>ecological metagenomes</taxon>
    </lineage>
</organism>
<sequence>MRVLETKEITVPGYEGSKVIMLKKAPWGAFSDIKPGISEVEMATILLPAIIKGWNFDDEDGKPLEISKENIRRLPMEVVLYLLEQTVANSSLKKKTSGESVTSSKESQSE</sequence>
<dbReference type="AlphaFoldDB" id="A0A0F9VDT1"/>
<feature type="region of interest" description="Disordered" evidence="1">
    <location>
        <begin position="91"/>
        <end position="110"/>
    </location>
</feature>
<name>A0A0F9VDT1_9ZZZZ</name>
<evidence type="ECO:0000313" key="2">
    <source>
        <dbReference type="EMBL" id="KKN71736.1"/>
    </source>
</evidence>
<proteinExistence type="predicted"/>
<feature type="compositionally biased region" description="Polar residues" evidence="1">
    <location>
        <begin position="98"/>
        <end position="110"/>
    </location>
</feature>
<reference evidence="2" key="1">
    <citation type="journal article" date="2015" name="Nature">
        <title>Complex archaea that bridge the gap between prokaryotes and eukaryotes.</title>
        <authorList>
            <person name="Spang A."/>
            <person name="Saw J.H."/>
            <person name="Jorgensen S.L."/>
            <person name="Zaremba-Niedzwiedzka K."/>
            <person name="Martijn J."/>
            <person name="Lind A.E."/>
            <person name="van Eijk R."/>
            <person name="Schleper C."/>
            <person name="Guy L."/>
            <person name="Ettema T.J."/>
        </authorList>
    </citation>
    <scope>NUCLEOTIDE SEQUENCE</scope>
</reference>
<accession>A0A0F9VDT1</accession>
<dbReference type="EMBL" id="LAZR01000377">
    <property type="protein sequence ID" value="KKN71736.1"/>
    <property type="molecule type" value="Genomic_DNA"/>
</dbReference>
<protein>
    <submittedName>
        <fullName evidence="2">Uncharacterized protein</fullName>
    </submittedName>
</protein>
<comment type="caution">
    <text evidence="2">The sequence shown here is derived from an EMBL/GenBank/DDBJ whole genome shotgun (WGS) entry which is preliminary data.</text>
</comment>
<gene>
    <name evidence="2" type="ORF">LCGC14_0418020</name>
</gene>
<evidence type="ECO:0000256" key="1">
    <source>
        <dbReference type="SAM" id="MobiDB-lite"/>
    </source>
</evidence>